<evidence type="ECO:0000313" key="3">
    <source>
        <dbReference type="Proteomes" id="UP000216052"/>
    </source>
</evidence>
<keyword evidence="3" id="KW-1185">Reference proteome</keyword>
<dbReference type="EMBL" id="CP155571">
    <property type="protein sequence ID" value="XFO75380.1"/>
    <property type="molecule type" value="Genomic_DNA"/>
</dbReference>
<dbReference type="Proteomes" id="UP000216052">
    <property type="component" value="Chromosome"/>
</dbReference>
<dbReference type="InterPro" id="IPR050248">
    <property type="entry name" value="Polysacc_deacetylase_ArnD"/>
</dbReference>
<dbReference type="SUPFAM" id="SSF88713">
    <property type="entry name" value="Glycoside hydrolase/deacetylase"/>
    <property type="match status" value="3"/>
</dbReference>
<dbReference type="Pfam" id="PF01522">
    <property type="entry name" value="Polysacc_deac_1"/>
    <property type="match status" value="3"/>
</dbReference>
<dbReference type="PANTHER" id="PTHR10587">
    <property type="entry name" value="GLYCOSYL TRANSFERASE-RELATED"/>
    <property type="match status" value="1"/>
</dbReference>
<dbReference type="PROSITE" id="PS51677">
    <property type="entry name" value="NODB"/>
    <property type="match status" value="2"/>
</dbReference>
<dbReference type="CDD" id="cd10917">
    <property type="entry name" value="CE4_NodB_like_6s_7s"/>
    <property type="match status" value="3"/>
</dbReference>
<dbReference type="RefSeq" id="WP_245692515.1">
    <property type="nucleotide sequence ID" value="NZ_CP155571.1"/>
</dbReference>
<organism evidence="2 3">
    <name type="scientific">Sporomusa acidovorans (strain ATCC 49682 / DSM 3132 / Mol)</name>
    <dbReference type="NCBI Taxonomy" id="1123286"/>
    <lineage>
        <taxon>Bacteria</taxon>
        <taxon>Bacillati</taxon>
        <taxon>Bacillota</taxon>
        <taxon>Negativicutes</taxon>
        <taxon>Selenomonadales</taxon>
        <taxon>Sporomusaceae</taxon>
        <taxon>Sporomusa</taxon>
    </lineage>
</organism>
<evidence type="ECO:0000259" key="1">
    <source>
        <dbReference type="PROSITE" id="PS51677"/>
    </source>
</evidence>
<protein>
    <recommendedName>
        <fullName evidence="1">NodB homology domain-containing protein</fullName>
    </recommendedName>
</protein>
<accession>A0ABZ3JAS8</accession>
<proteinExistence type="predicted"/>
<name>A0ABZ3JAS8_SPOA4</name>
<reference evidence="2" key="1">
    <citation type="submission" date="2024-05" db="EMBL/GenBank/DDBJ databases">
        <title>Isolation and characterization of Sporomusa carbonis sp. nov., a carboxydotrophic hydrogenogen in the genus of Sporomusa isolated from a charcoal burning pile.</title>
        <authorList>
            <person name="Boeer T."/>
            <person name="Rosenbaum F."/>
            <person name="Eysell L."/>
            <person name="Mueller V."/>
            <person name="Daniel R."/>
            <person name="Poehlein A."/>
        </authorList>
    </citation>
    <scope>NUCLEOTIDE SEQUENCE [LARGE SCALE GENOMIC DNA]</scope>
    <source>
        <strain evidence="2">DSM 3132</strain>
    </source>
</reference>
<feature type="domain" description="NodB homology" evidence="1">
    <location>
        <begin position="74"/>
        <end position="286"/>
    </location>
</feature>
<feature type="domain" description="NodB homology" evidence="1">
    <location>
        <begin position="637"/>
        <end position="844"/>
    </location>
</feature>
<evidence type="ECO:0000313" key="2">
    <source>
        <dbReference type="EMBL" id="XFO75380.1"/>
    </source>
</evidence>
<dbReference type="Gene3D" id="3.20.20.370">
    <property type="entry name" value="Glycoside hydrolase/deacetylase"/>
    <property type="match status" value="3"/>
</dbReference>
<gene>
    <name evidence="2" type="ORF">SPACI_055000</name>
</gene>
<sequence>MKGWTKAMILVCLTAAVLIVAFFFFKPQLAQEHRGAITVANPYNADEEVSQALEQLKNNPETAMILTGSKSSSRQIALTFDGLTDRNTIQQIIALLQRYNGRATFFADGILAVEYPETLTDIQNAGQKIESYTLVGQSKMEAMPIEKLVYDFCRTKKIIRENTRQEPALLKCNDTKYTAQVLQAAKAAGFTYVVQSDVLVNVKQFSTPASAAAVVASLRPGSIVSVRLKNKIELFANEQKKKDVQPAVDKQPGLKEISQPSVGEKEVVRAVENLLIALQKAKYSTVYVEDIANHNQTTAKRLENRTAFASLSKATSFLQEQVLGLLSCRTAYAAELVDHKSQEIKMISTTEPALSYTFGGLAKRAVVDDVLNKLNDLGIKATFFVAESEMRKYPETVRKIIANGHEIGIAIVPKNGETFDEICKSIILSRQQLQEQFGVTTSLVKQPWGVVTDTTREAVAAVGCQLIGQSLNIIQSKHKDYTSAEQVINEIFGKSKISLARGQIVHFRMDFYTNDKLVADLLEMVKQRKVDNIAYATSFDSPALNHANDSSYRLKPVGEILTNKKYIYQYPVDPSNVSERVRNNGRGFPIDQHNFLSEVEKRYIGNEDVTYETSILGFSKMDVRRLDKQGFIHTEDNVIFLTFDDWGTDAAINKILYVLRKHQVAGTFFIITHNVAQNPNLLRTIAMQGHDIGCHSDLHKPMVVHDPRTGKLTATQDKEEYTQELAEAYQKLLAVVGDATVNGRPALTKFFRPPALAISKTGLESLFADGYEYSVSGSCSTNDYKAESVPQLVKIMKDGVYTENGEVKKGAVLVMHMTDRAAYTAMSLDILLTANEAKPDSDPSKFKVGRLSDYLIAGYSQIDRKKTLQLVHSSGNLQK</sequence>
<dbReference type="InterPro" id="IPR002509">
    <property type="entry name" value="NODB_dom"/>
</dbReference>
<dbReference type="InterPro" id="IPR011330">
    <property type="entry name" value="Glyco_hydro/deAcase_b/a-brl"/>
</dbReference>